<organism evidence="1 2">
    <name type="scientific">Candidatus Competibacter denitrificans Run_A_D11</name>
    <dbReference type="NCBI Taxonomy" id="1400863"/>
    <lineage>
        <taxon>Bacteria</taxon>
        <taxon>Pseudomonadati</taxon>
        <taxon>Pseudomonadota</taxon>
        <taxon>Gammaproteobacteria</taxon>
        <taxon>Candidatus Competibacteraceae</taxon>
        <taxon>Candidatus Competibacter</taxon>
    </lineage>
</organism>
<name>W6M161_9GAMM</name>
<reference evidence="1" key="1">
    <citation type="submission" date="2013-07" db="EMBL/GenBank/DDBJ databases">
        <authorList>
            <person name="McIlroy S."/>
        </authorList>
    </citation>
    <scope>NUCLEOTIDE SEQUENCE [LARGE SCALE GENOMIC DNA]</scope>
    <source>
        <strain evidence="1">Run_A_D11</strain>
    </source>
</reference>
<keyword evidence="2" id="KW-1185">Reference proteome</keyword>
<accession>W6M161</accession>
<evidence type="ECO:0008006" key="3">
    <source>
        <dbReference type="Google" id="ProtNLM"/>
    </source>
</evidence>
<sequence length="77" mass="8283">MRTTLGIDDDVLAAAKHLAEREKKSVGQIISALARRGLAGGTSITPTERNGIPLLPVRQDAAPVTLELVNQLRDERP</sequence>
<comment type="caution">
    <text evidence="1">The sequence shown here is derived from an EMBL/GenBank/DDBJ whole genome shotgun (WGS) entry which is preliminary data.</text>
</comment>
<dbReference type="STRING" id="1400863.BN873_120006"/>
<dbReference type="EMBL" id="CBTJ020000017">
    <property type="protein sequence ID" value="CDI01152.1"/>
    <property type="molecule type" value="Genomic_DNA"/>
</dbReference>
<evidence type="ECO:0000313" key="2">
    <source>
        <dbReference type="Proteomes" id="UP000035760"/>
    </source>
</evidence>
<dbReference type="OrthoDB" id="9813767at2"/>
<evidence type="ECO:0000313" key="1">
    <source>
        <dbReference type="EMBL" id="CDI01152.1"/>
    </source>
</evidence>
<dbReference type="AlphaFoldDB" id="W6M161"/>
<dbReference type="RefSeq" id="WP_048670276.1">
    <property type="nucleotide sequence ID" value="NZ_CBTJ020000017.1"/>
</dbReference>
<reference evidence="1" key="2">
    <citation type="submission" date="2014-03" db="EMBL/GenBank/DDBJ databases">
        <title>Candidatus Competibacter-lineage genomes retrieved from metagenomes reveal functional metabolic diversity.</title>
        <authorList>
            <person name="McIlroy S.J."/>
            <person name="Albertsen M."/>
            <person name="Andresen E.K."/>
            <person name="Saunders A.M."/>
            <person name="Kristiansen R."/>
            <person name="Stokholm-Bjerregaard M."/>
            <person name="Nielsen K.L."/>
            <person name="Nielsen P.H."/>
        </authorList>
    </citation>
    <scope>NUCLEOTIDE SEQUENCE</scope>
    <source>
        <strain evidence="1">Run_A_D11</strain>
    </source>
</reference>
<proteinExistence type="predicted"/>
<dbReference type="Proteomes" id="UP000035760">
    <property type="component" value="Unassembled WGS sequence"/>
</dbReference>
<gene>
    <name evidence="1" type="ORF">BN873_120006</name>
</gene>
<protein>
    <recommendedName>
        <fullName evidence="3">CopG family transcriptional regulator</fullName>
    </recommendedName>
</protein>